<name>J3MZQ4_ORYBR</name>
<sequence length="63" mass="7092">MICGCYITLSRPNSQISVQISNRFSYASLASNKPNIFLSITSSSLCLQPCKYHCQVIMHVYQC</sequence>
<evidence type="ECO:0000313" key="2">
    <source>
        <dbReference type="Proteomes" id="UP000006038"/>
    </source>
</evidence>
<protein>
    <submittedName>
        <fullName evidence="1">Uncharacterized protein</fullName>
    </submittedName>
</protein>
<reference evidence="1" key="2">
    <citation type="submission" date="2013-04" db="UniProtKB">
        <authorList>
            <consortium name="EnsemblPlants"/>
        </authorList>
    </citation>
    <scope>IDENTIFICATION</scope>
</reference>
<keyword evidence="2" id="KW-1185">Reference proteome</keyword>
<proteinExistence type="predicted"/>
<dbReference type="Gramene" id="OB09G24830.1">
    <property type="protein sequence ID" value="OB09G24830.1"/>
    <property type="gene ID" value="OB09G24830"/>
</dbReference>
<dbReference type="EnsemblPlants" id="OB09G24830.1">
    <property type="protein sequence ID" value="OB09G24830.1"/>
    <property type="gene ID" value="OB09G24830"/>
</dbReference>
<dbReference type="AlphaFoldDB" id="J3MZQ4"/>
<dbReference type="HOGENOM" id="CLU_2889437_0_0_1"/>
<reference evidence="1" key="1">
    <citation type="journal article" date="2013" name="Nat. Commun.">
        <title>Whole-genome sequencing of Oryza brachyantha reveals mechanisms underlying Oryza genome evolution.</title>
        <authorList>
            <person name="Chen J."/>
            <person name="Huang Q."/>
            <person name="Gao D."/>
            <person name="Wang J."/>
            <person name="Lang Y."/>
            <person name="Liu T."/>
            <person name="Li B."/>
            <person name="Bai Z."/>
            <person name="Luis Goicoechea J."/>
            <person name="Liang C."/>
            <person name="Chen C."/>
            <person name="Zhang W."/>
            <person name="Sun S."/>
            <person name="Liao Y."/>
            <person name="Zhang X."/>
            <person name="Yang L."/>
            <person name="Song C."/>
            <person name="Wang M."/>
            <person name="Shi J."/>
            <person name="Liu G."/>
            <person name="Liu J."/>
            <person name="Zhou H."/>
            <person name="Zhou W."/>
            <person name="Yu Q."/>
            <person name="An N."/>
            <person name="Chen Y."/>
            <person name="Cai Q."/>
            <person name="Wang B."/>
            <person name="Liu B."/>
            <person name="Min J."/>
            <person name="Huang Y."/>
            <person name="Wu H."/>
            <person name="Li Z."/>
            <person name="Zhang Y."/>
            <person name="Yin Y."/>
            <person name="Song W."/>
            <person name="Jiang J."/>
            <person name="Jackson S.A."/>
            <person name="Wing R.A."/>
            <person name="Wang J."/>
            <person name="Chen M."/>
        </authorList>
    </citation>
    <scope>NUCLEOTIDE SEQUENCE [LARGE SCALE GENOMIC DNA]</scope>
    <source>
        <strain evidence="1">cv. IRGC 101232</strain>
    </source>
</reference>
<organism evidence="1">
    <name type="scientific">Oryza brachyantha</name>
    <name type="common">malo sina</name>
    <dbReference type="NCBI Taxonomy" id="4533"/>
    <lineage>
        <taxon>Eukaryota</taxon>
        <taxon>Viridiplantae</taxon>
        <taxon>Streptophyta</taxon>
        <taxon>Embryophyta</taxon>
        <taxon>Tracheophyta</taxon>
        <taxon>Spermatophyta</taxon>
        <taxon>Magnoliopsida</taxon>
        <taxon>Liliopsida</taxon>
        <taxon>Poales</taxon>
        <taxon>Poaceae</taxon>
        <taxon>BOP clade</taxon>
        <taxon>Oryzoideae</taxon>
        <taxon>Oryzeae</taxon>
        <taxon>Oryzinae</taxon>
        <taxon>Oryza</taxon>
    </lineage>
</organism>
<accession>J3MZQ4</accession>
<evidence type="ECO:0000313" key="1">
    <source>
        <dbReference type="EnsemblPlants" id="OB09G24830.1"/>
    </source>
</evidence>
<dbReference type="Proteomes" id="UP000006038">
    <property type="component" value="Chromosome 9"/>
</dbReference>